<dbReference type="InterPro" id="IPR004888">
    <property type="entry name" value="Glycoside_hydrolase_63"/>
</dbReference>
<keyword evidence="10 13" id="KW-0326">Glycosidase</keyword>
<dbReference type="InterPro" id="IPR031335">
    <property type="entry name" value="Glyco_hydro_63_C"/>
</dbReference>
<evidence type="ECO:0000256" key="13">
    <source>
        <dbReference type="RuleBase" id="RU368089"/>
    </source>
</evidence>
<evidence type="ECO:0000259" key="15">
    <source>
        <dbReference type="Pfam" id="PF03200"/>
    </source>
</evidence>
<dbReference type="GO" id="GO:0098553">
    <property type="term" value="C:lumenal side of endoplasmic reticulum membrane"/>
    <property type="evidence" value="ECO:0007669"/>
    <property type="project" value="EnsemblFungi"/>
</dbReference>
<keyword evidence="8 13" id="KW-0472">Membrane</keyword>
<dbReference type="FunFam" id="1.50.10.10:FF:000027">
    <property type="entry name" value="Probable mannosyl-oligosaccharide glucosidase"/>
    <property type="match status" value="1"/>
</dbReference>
<dbReference type="InterPro" id="IPR008928">
    <property type="entry name" value="6-hairpin_glycosidase_sf"/>
</dbReference>
<evidence type="ECO:0000256" key="2">
    <source>
        <dbReference type="ARBA" id="ARBA00010833"/>
    </source>
</evidence>
<dbReference type="InterPro" id="IPR012341">
    <property type="entry name" value="6hp_glycosidase-like_sf"/>
</dbReference>
<feature type="transmembrane region" description="Helical" evidence="13">
    <location>
        <begin position="29"/>
        <end position="48"/>
    </location>
</feature>
<protein>
    <recommendedName>
        <fullName evidence="11 13">Mannosyl-oligosaccharide glucosidase</fullName>
        <ecNumber evidence="11 13">3.2.1.106</ecNumber>
    </recommendedName>
    <alternativeName>
        <fullName evidence="14">Glucosidase I</fullName>
    </alternativeName>
</protein>
<evidence type="ECO:0000259" key="16">
    <source>
        <dbReference type="Pfam" id="PF16923"/>
    </source>
</evidence>
<feature type="domain" description="Glycosyl hydrolase family 63 C-terminal" evidence="15">
    <location>
        <begin position="332"/>
        <end position="830"/>
    </location>
</feature>
<comment type="similarity">
    <text evidence="2 13">Belongs to the glycosyl hydrolase 63 family.</text>
</comment>
<organism evidence="17 18">
    <name type="scientific">Sugiyamaella lignohabitans</name>
    <dbReference type="NCBI Taxonomy" id="796027"/>
    <lineage>
        <taxon>Eukaryota</taxon>
        <taxon>Fungi</taxon>
        <taxon>Dikarya</taxon>
        <taxon>Ascomycota</taxon>
        <taxon>Saccharomycotina</taxon>
        <taxon>Dipodascomycetes</taxon>
        <taxon>Dipodascales</taxon>
        <taxon>Trichomonascaceae</taxon>
        <taxon>Sugiyamaella</taxon>
    </lineage>
</organism>
<dbReference type="EMBL" id="CP014503">
    <property type="protein sequence ID" value="ANB14481.1"/>
    <property type="molecule type" value="Genomic_DNA"/>
</dbReference>
<evidence type="ECO:0000256" key="12">
    <source>
        <dbReference type="ARBA" id="ARBA00052431"/>
    </source>
</evidence>
<feature type="domain" description="Glycosyl hydrolase family 63 N-terminal" evidence="16">
    <location>
        <begin position="70"/>
        <end position="288"/>
    </location>
</feature>
<evidence type="ECO:0000256" key="4">
    <source>
        <dbReference type="ARBA" id="ARBA00022801"/>
    </source>
</evidence>
<sequence>MNCQSRRRPSPYNWSQFNHKLKMVHWPHFLSLANLIALSWLCVVFVSSSPQSVLKSAPLINEYARQSNSSLLWGPYRSNLYFGIRPRIPKSLLSGLMWYNADSYDGLKNLRHTCEQGDAMAGYGWQQYDPRSGGHQVINDLDNFVNISTDFVKTEVGSWAVRVKGVPQNEQRRTTVIFYSGLEGHGKLDLESQLTPEGIEGPVELVGSSPELGDFSIEVTTGPSTNRHPKTSHVVDKVRPSQNSHYASLMMPDDNVWLAKEVFQTFIEDNVSQFSALFDEADMIPPWSVFTLQNRDDLKGNVHMIQRTYQGSFEFDILYNPIEISESSKISSRKLGDLLELSLSEFDTKFKRAFQFQPPFDSSLKHELFAKEMFSNLVGGIGYFYGTSIVDRSLSDLDDDEGDWEVEAAALASGVGKEEGPFELFTAVPSRPFFPRGFYWDEGFHLIPVLDYDADLTLEVLKSWFSLVDGDGWIAREQILGPEARSKVPTEFRTQYPHYANPPTLMLLFSNIAKRAHEWSQSEHGTNFDGSLVLGNAHIEYPELLFSYAEKIYPELQSHYEWFRRTQKGEIRQWDREAFSSKEGYRWRGRTPNHCLTSGLDDYPRAAMPHPGELHVDLLSWIGMMTRSIKEIARVLGKDDDVEMYSEIEEAIVKNLYDLHWDHKEQMYCDSTIDDYEESVHVCHRGYVSLFPFMLQLIPEDSTEQLLAAINDIKDPGGLWSPYGIRSLSKSDEFFGTKENYWRGPIWINMNYMILESLRYYGTSETSSAEVKSLSSEIYKELRVNIVNNVFNRWEETGFAWEQYDSNTGKAQGVKHFLGWTSLVIKIMAMPEEL</sequence>
<evidence type="ECO:0000313" key="17">
    <source>
        <dbReference type="EMBL" id="ANB14481.1"/>
    </source>
</evidence>
<evidence type="ECO:0000256" key="3">
    <source>
        <dbReference type="ARBA" id="ARBA00022692"/>
    </source>
</evidence>
<comment type="subcellular location">
    <subcellularLocation>
        <location evidence="1 13">Endoplasmic reticulum membrane</location>
        <topology evidence="1 13">Single-pass type II membrane protein</topology>
    </subcellularLocation>
</comment>
<dbReference type="EC" id="3.2.1.106" evidence="11 13"/>
<dbReference type="Gene3D" id="1.50.10.10">
    <property type="match status" value="1"/>
</dbReference>
<comment type="catalytic activity">
    <reaction evidence="12 13">
        <text>N(4)-(alpha-D-Glc-(1-&gt;2)-alpha-D-Glc-(1-&gt;3)-alpha-D-Glc-(1-&gt;3)-alpha-D-Man-(1-&gt;2)-alpha-D-Man-(1-&gt;2)-alpha-D-Man-(1-&gt;3)-[alpha-D-Man-(1-&gt;2)-alpha-D-Man-(1-&gt;3)-[alpha-D-Man-(1-&gt;2)-alpha-D-Man-(1-&gt;6)]-alpha-D-Man-(1-&gt;6)]-beta-D-Man-(1-&gt;4)-beta-D-GlcNAc-(1-&gt;4)-beta-D-GlcNAc)-L-asparaginyl-[protein] + H2O = N(4)-(alpha-D-Glc-(1-&gt;3)-alpha-D-Glc-(1-&gt;3)-alpha-D-Man-(1-&gt;2)-alpha-D-Man-(1-&gt;2)-alpha-D-Man-(1-&gt;3)-[alpha-D-Man-(1-&gt;2)-alpha-D-Man-(1-&gt;3)-[alpha-D-Man-(1-&gt;2)-alpha-D-Man-(1-&gt;6)]-alpha-D-Man-(1-&gt;6)]-beta-D-Man-(1-&gt;4)-beta-D-GlcNAc-(1-&gt;4)-beta-D-GlcNAc)-L-asparaginyl-[protein] + beta-D-glucose</text>
        <dbReference type="Rhea" id="RHEA:55988"/>
        <dbReference type="Rhea" id="RHEA-COMP:12806"/>
        <dbReference type="Rhea" id="RHEA-COMP:14355"/>
        <dbReference type="ChEBI" id="CHEBI:15377"/>
        <dbReference type="ChEBI" id="CHEBI:15903"/>
        <dbReference type="ChEBI" id="CHEBI:59082"/>
        <dbReference type="ChEBI" id="CHEBI:132537"/>
        <dbReference type="EC" id="3.2.1.106"/>
    </reaction>
</comment>
<keyword evidence="3 13" id="KW-0812">Transmembrane</keyword>
<evidence type="ECO:0000256" key="7">
    <source>
        <dbReference type="ARBA" id="ARBA00022989"/>
    </source>
</evidence>
<evidence type="ECO:0000256" key="1">
    <source>
        <dbReference type="ARBA" id="ARBA00004648"/>
    </source>
</evidence>
<evidence type="ECO:0000256" key="6">
    <source>
        <dbReference type="ARBA" id="ARBA00022968"/>
    </source>
</evidence>
<dbReference type="GO" id="GO:0009311">
    <property type="term" value="P:oligosaccharide metabolic process"/>
    <property type="evidence" value="ECO:0007669"/>
    <property type="project" value="UniProtKB-UniRule"/>
</dbReference>
<dbReference type="Pfam" id="PF16923">
    <property type="entry name" value="Glyco_hydro_63N"/>
    <property type="match status" value="1"/>
</dbReference>
<dbReference type="AlphaFoldDB" id="A0A167EUP7"/>
<reference evidence="17 18" key="1">
    <citation type="submission" date="2016-02" db="EMBL/GenBank/DDBJ databases">
        <title>Complete genome sequence and transcriptome regulation of the pentose utilising yeast Sugiyamaella lignohabitans.</title>
        <authorList>
            <person name="Bellasio M."/>
            <person name="Peymann A."/>
            <person name="Valli M."/>
            <person name="Sipitzky M."/>
            <person name="Graf A."/>
            <person name="Sauer M."/>
            <person name="Marx H."/>
            <person name="Mattanovich D."/>
        </authorList>
    </citation>
    <scope>NUCLEOTIDE SEQUENCE [LARGE SCALE GENOMIC DNA]</scope>
    <source>
        <strain evidence="17 18">CBS 10342</strain>
    </source>
</reference>
<dbReference type="Pfam" id="PF03200">
    <property type="entry name" value="Glyco_hydro_63"/>
    <property type="match status" value="1"/>
</dbReference>
<dbReference type="Gene3D" id="2.70.98.110">
    <property type="entry name" value="Glycosyl hydrolase family 63, N-terminal domain"/>
    <property type="match status" value="1"/>
</dbReference>
<keyword evidence="5 13" id="KW-0256">Endoplasmic reticulum</keyword>
<evidence type="ECO:0000256" key="11">
    <source>
        <dbReference type="ARBA" id="ARBA00038888"/>
    </source>
</evidence>
<dbReference type="Proteomes" id="UP000189580">
    <property type="component" value="Chromosome b"/>
</dbReference>
<evidence type="ECO:0000256" key="5">
    <source>
        <dbReference type="ARBA" id="ARBA00022824"/>
    </source>
</evidence>
<evidence type="ECO:0000256" key="10">
    <source>
        <dbReference type="ARBA" id="ARBA00023295"/>
    </source>
</evidence>
<dbReference type="GO" id="GO:0006488">
    <property type="term" value="P:dolichol-linked oligosaccharide biosynthetic process"/>
    <property type="evidence" value="ECO:0007669"/>
    <property type="project" value="EnsemblFungi"/>
</dbReference>
<keyword evidence="9 14" id="KW-0325">Glycoprotein</keyword>
<dbReference type="GO" id="GO:0004573">
    <property type="term" value="F:Glc3Man9GlcNAc2 oligosaccharide glucosidase activity"/>
    <property type="evidence" value="ECO:0007669"/>
    <property type="project" value="UniProtKB-UniRule"/>
</dbReference>
<keyword evidence="4 13" id="KW-0378">Hydrolase</keyword>
<dbReference type="GeneID" id="30033944"/>
<keyword evidence="7 13" id="KW-1133">Transmembrane helix</keyword>
<dbReference type="InterPro" id="IPR038518">
    <property type="entry name" value="Glyco_hydro_63N_sf"/>
</dbReference>
<dbReference type="PANTHER" id="PTHR10412:SF11">
    <property type="entry name" value="MANNOSYL-OLIGOSACCHARIDE GLUCOSIDASE"/>
    <property type="match status" value="1"/>
</dbReference>
<evidence type="ECO:0000256" key="8">
    <source>
        <dbReference type="ARBA" id="ARBA00023136"/>
    </source>
</evidence>
<name>A0A167EUP7_9ASCO</name>
<proteinExistence type="inferred from homology"/>
<gene>
    <name evidence="17" type="primary">CWH41</name>
    <name evidence="17" type="ORF">AWJ20_2073</name>
</gene>
<accession>A0A167EUP7</accession>
<dbReference type="OrthoDB" id="410058at2759"/>
<comment type="function">
    <text evidence="13">Cleaves the distal alpha 1,2-linked glucose residue from the Glc(3)Man(9)GlcNAc(2) oligosaccharide precursor.</text>
</comment>
<evidence type="ECO:0000256" key="14">
    <source>
        <dbReference type="RuleBase" id="RU369107"/>
    </source>
</evidence>
<comment type="pathway">
    <text evidence="14">Glycan metabolism; N-glycan degradation.</text>
</comment>
<dbReference type="KEGG" id="slb:AWJ20_2073"/>
<keyword evidence="18" id="KW-1185">Reference proteome</keyword>
<dbReference type="PANTHER" id="PTHR10412">
    <property type="entry name" value="MANNOSYL-OLIGOSACCHARIDE GLUCOSIDASE"/>
    <property type="match status" value="1"/>
</dbReference>
<dbReference type="SUPFAM" id="SSF48208">
    <property type="entry name" value="Six-hairpin glycosidases"/>
    <property type="match status" value="1"/>
</dbReference>
<evidence type="ECO:0000313" key="18">
    <source>
        <dbReference type="Proteomes" id="UP000189580"/>
    </source>
</evidence>
<evidence type="ECO:0000256" key="9">
    <source>
        <dbReference type="ARBA" id="ARBA00023180"/>
    </source>
</evidence>
<dbReference type="RefSeq" id="XP_018736958.1">
    <property type="nucleotide sequence ID" value="XM_018879001.1"/>
</dbReference>
<dbReference type="InterPro" id="IPR031631">
    <property type="entry name" value="Glyco_hydro_63N"/>
</dbReference>
<keyword evidence="6" id="KW-0735">Signal-anchor</keyword>